<keyword evidence="2 5" id="KW-0812">Transmembrane</keyword>
<dbReference type="NCBIfam" id="TIGR01593">
    <property type="entry name" value="holin_tox_secr"/>
    <property type="match status" value="1"/>
</dbReference>
<evidence type="ECO:0000256" key="5">
    <source>
        <dbReference type="SAM" id="Phobius"/>
    </source>
</evidence>
<keyword evidence="4 5" id="KW-0472">Membrane</keyword>
<evidence type="ECO:0000256" key="3">
    <source>
        <dbReference type="ARBA" id="ARBA00022989"/>
    </source>
</evidence>
<accession>A0A8S5QWI1</accession>
<sequence length="154" mass="16297">MSMNIKTYVCAIIGAIGGAVSAALGGWDNAIITLIIFMAADFILGLANAMWWHKSDKSENGALSSRACWQGIVKKFGTLLIVVCANYADRLLNVDYLRDAVIIAFCASELISICETAGLMGILPSGVQKILSKIIDLLNDNVDGGGRNGNSGSR</sequence>
<name>A0A8S5QWI1_9CAUD</name>
<dbReference type="InterPro" id="IPR006480">
    <property type="entry name" value="Phage_holin_4_1"/>
</dbReference>
<dbReference type="Pfam" id="PF05105">
    <property type="entry name" value="Phage_holin_4_1"/>
    <property type="match status" value="1"/>
</dbReference>
<evidence type="ECO:0000256" key="1">
    <source>
        <dbReference type="ARBA" id="ARBA00004301"/>
    </source>
</evidence>
<feature type="transmembrane region" description="Helical" evidence="5">
    <location>
        <begin position="7"/>
        <end position="24"/>
    </location>
</feature>
<evidence type="ECO:0000256" key="4">
    <source>
        <dbReference type="ARBA" id="ARBA00023136"/>
    </source>
</evidence>
<evidence type="ECO:0000256" key="2">
    <source>
        <dbReference type="ARBA" id="ARBA00022692"/>
    </source>
</evidence>
<feature type="transmembrane region" description="Helical" evidence="5">
    <location>
        <begin position="30"/>
        <end position="51"/>
    </location>
</feature>
<evidence type="ECO:0000313" key="6">
    <source>
        <dbReference type="EMBL" id="DAE23416.1"/>
    </source>
</evidence>
<reference evidence="6" key="1">
    <citation type="journal article" date="2021" name="Proc. Natl. Acad. Sci. U.S.A.">
        <title>A Catalog of Tens of Thousands of Viruses from Human Metagenomes Reveals Hidden Associations with Chronic Diseases.</title>
        <authorList>
            <person name="Tisza M.J."/>
            <person name="Buck C.B."/>
        </authorList>
    </citation>
    <scope>NUCLEOTIDE SEQUENCE</scope>
    <source>
        <strain evidence="6">CtcuE16</strain>
    </source>
</reference>
<proteinExistence type="predicted"/>
<organism evidence="6">
    <name type="scientific">Siphoviridae sp. ctcuE16</name>
    <dbReference type="NCBI Taxonomy" id="2826397"/>
    <lineage>
        <taxon>Viruses</taxon>
        <taxon>Duplodnaviria</taxon>
        <taxon>Heunggongvirae</taxon>
        <taxon>Uroviricota</taxon>
        <taxon>Caudoviricetes</taxon>
    </lineage>
</organism>
<dbReference type="GO" id="GO:0033644">
    <property type="term" value="C:host cell membrane"/>
    <property type="evidence" value="ECO:0007669"/>
    <property type="project" value="UniProtKB-SubCell"/>
</dbReference>
<dbReference type="EMBL" id="BK015753">
    <property type="protein sequence ID" value="DAE23416.1"/>
    <property type="molecule type" value="Genomic_DNA"/>
</dbReference>
<comment type="subcellular location">
    <subcellularLocation>
        <location evidence="1">Host membrane</location>
        <topology evidence="1">Multi-pass membrane protein</topology>
    </subcellularLocation>
</comment>
<keyword evidence="3 5" id="KW-1133">Transmembrane helix</keyword>
<protein>
    <submittedName>
        <fullName evidence="6">Holin</fullName>
    </submittedName>
</protein>